<name>A0A5M8QNN0_9BACT</name>
<dbReference type="Proteomes" id="UP000323994">
    <property type="component" value="Unassembled WGS sequence"/>
</dbReference>
<keyword evidence="2" id="KW-1185">Reference proteome</keyword>
<organism evidence="1 2">
    <name type="scientific">Dyadobacter flavalbus</name>
    <dbReference type="NCBI Taxonomy" id="2579942"/>
    <lineage>
        <taxon>Bacteria</taxon>
        <taxon>Pseudomonadati</taxon>
        <taxon>Bacteroidota</taxon>
        <taxon>Cytophagia</taxon>
        <taxon>Cytophagales</taxon>
        <taxon>Spirosomataceae</taxon>
        <taxon>Dyadobacter</taxon>
    </lineage>
</organism>
<evidence type="ECO:0000313" key="2">
    <source>
        <dbReference type="Proteomes" id="UP000323994"/>
    </source>
</evidence>
<protein>
    <recommendedName>
        <fullName evidence="3">Addiction module protein</fullName>
    </recommendedName>
</protein>
<accession>A0A5M8QNN0</accession>
<evidence type="ECO:0008006" key="3">
    <source>
        <dbReference type="Google" id="ProtNLM"/>
    </source>
</evidence>
<sequence>MSVTYHLRIKKEYAAALIEDLQKVDAIEIIQEQDTEDIEIMEWQKESVLARLNEAKNNPETLISWIDAKQRLEAFIH</sequence>
<evidence type="ECO:0000313" key="1">
    <source>
        <dbReference type="EMBL" id="KAA6436630.1"/>
    </source>
</evidence>
<dbReference type="AlphaFoldDB" id="A0A5M8QNN0"/>
<gene>
    <name evidence="1" type="ORF">FEM33_21025</name>
</gene>
<dbReference type="OrthoDB" id="965383at2"/>
<dbReference type="EMBL" id="VBSN01000066">
    <property type="protein sequence ID" value="KAA6436630.1"/>
    <property type="molecule type" value="Genomic_DNA"/>
</dbReference>
<reference evidence="1 2" key="1">
    <citation type="submission" date="2019-05" db="EMBL/GenBank/DDBJ databases">
        <authorList>
            <person name="Qu J.-H."/>
        </authorList>
    </citation>
    <scope>NUCLEOTIDE SEQUENCE [LARGE SCALE GENOMIC DNA]</scope>
    <source>
        <strain evidence="1 2">NS28</strain>
    </source>
</reference>
<dbReference type="RefSeq" id="WP_139013952.1">
    <property type="nucleotide sequence ID" value="NZ_VBSN01000066.1"/>
</dbReference>
<proteinExistence type="predicted"/>
<comment type="caution">
    <text evidence="1">The sequence shown here is derived from an EMBL/GenBank/DDBJ whole genome shotgun (WGS) entry which is preliminary data.</text>
</comment>